<gene>
    <name evidence="2" type="ORF">LJ739_05145</name>
</gene>
<accession>A0ABS8G4W9</accession>
<feature type="transmembrane region" description="Helical" evidence="1">
    <location>
        <begin position="21"/>
        <end position="45"/>
    </location>
</feature>
<sequence>MTVFESFKQWWQGMESKERQGLKVLAGLLIAVLVMALGVNIGATIGAL</sequence>
<name>A0ABS8G4W9_9ALTE</name>
<keyword evidence="3" id="KW-1185">Reference proteome</keyword>
<evidence type="ECO:0000313" key="2">
    <source>
        <dbReference type="EMBL" id="MCC2615622.1"/>
    </source>
</evidence>
<organism evidence="2 3">
    <name type="scientific">Fluctibacter halophilus</name>
    <dbReference type="NCBI Taxonomy" id="226011"/>
    <lineage>
        <taxon>Bacteria</taxon>
        <taxon>Pseudomonadati</taxon>
        <taxon>Pseudomonadota</taxon>
        <taxon>Gammaproteobacteria</taxon>
        <taxon>Alteromonadales</taxon>
        <taxon>Alteromonadaceae</taxon>
        <taxon>Fluctibacter</taxon>
    </lineage>
</organism>
<keyword evidence="1" id="KW-1133">Transmembrane helix</keyword>
<dbReference type="Proteomes" id="UP001520878">
    <property type="component" value="Unassembled WGS sequence"/>
</dbReference>
<dbReference type="RefSeq" id="WP_229157675.1">
    <property type="nucleotide sequence ID" value="NZ_JAJEWP010000001.1"/>
</dbReference>
<comment type="caution">
    <text evidence="2">The sequence shown here is derived from an EMBL/GenBank/DDBJ whole genome shotgun (WGS) entry which is preliminary data.</text>
</comment>
<keyword evidence="1" id="KW-0812">Transmembrane</keyword>
<dbReference type="EMBL" id="JAJEWP010000001">
    <property type="protein sequence ID" value="MCC2615622.1"/>
    <property type="molecule type" value="Genomic_DNA"/>
</dbReference>
<evidence type="ECO:0000256" key="1">
    <source>
        <dbReference type="SAM" id="Phobius"/>
    </source>
</evidence>
<proteinExistence type="predicted"/>
<evidence type="ECO:0000313" key="3">
    <source>
        <dbReference type="Proteomes" id="UP001520878"/>
    </source>
</evidence>
<protein>
    <submittedName>
        <fullName evidence="2">Type II secretion system protein M</fullName>
    </submittedName>
</protein>
<reference evidence="2 3" key="1">
    <citation type="submission" date="2021-10" db="EMBL/GenBank/DDBJ databases">
        <title>Draft genome of Aestuariibacter halophilus JC2043.</title>
        <authorList>
            <person name="Emsley S.A."/>
            <person name="Pfannmuller K.M."/>
            <person name="Ushijima B."/>
            <person name="Saw J.H."/>
            <person name="Videau P."/>
        </authorList>
    </citation>
    <scope>NUCLEOTIDE SEQUENCE [LARGE SCALE GENOMIC DNA]</scope>
    <source>
        <strain evidence="2 3">JC2043</strain>
    </source>
</reference>
<keyword evidence="1" id="KW-0472">Membrane</keyword>